<sequence length="156" mass="18322">MLQAMVIVKTLVAAIITLANVECFLEIDTLCKMVDSRNDRWTLNRLNREWSRPRTEIQAEVAQIVSKQPEEVQAIYKKLVLSEMAKKEAEFEVDMIVLRDRGASQKLLDLKEKIHNITLDMQLSRRQVYKEIKQLKQSVSWKDRLMLHNSDYSCEK</sequence>
<name>A0A0B2UUM9_TOXCA</name>
<evidence type="ECO:0000313" key="2">
    <source>
        <dbReference type="EMBL" id="KHN72570.1"/>
    </source>
</evidence>
<feature type="signal peptide" evidence="1">
    <location>
        <begin position="1"/>
        <end position="23"/>
    </location>
</feature>
<keyword evidence="3" id="KW-1185">Reference proteome</keyword>
<keyword evidence="1" id="KW-0732">Signal</keyword>
<evidence type="ECO:0000256" key="1">
    <source>
        <dbReference type="SAM" id="SignalP"/>
    </source>
</evidence>
<dbReference type="AlphaFoldDB" id="A0A0B2UUM9"/>
<feature type="chain" id="PRO_5002079324" evidence="1">
    <location>
        <begin position="24"/>
        <end position="156"/>
    </location>
</feature>
<evidence type="ECO:0000313" key="3">
    <source>
        <dbReference type="Proteomes" id="UP000031036"/>
    </source>
</evidence>
<dbReference type="OrthoDB" id="10436256at2759"/>
<organism evidence="2 3">
    <name type="scientific">Toxocara canis</name>
    <name type="common">Canine roundworm</name>
    <dbReference type="NCBI Taxonomy" id="6265"/>
    <lineage>
        <taxon>Eukaryota</taxon>
        <taxon>Metazoa</taxon>
        <taxon>Ecdysozoa</taxon>
        <taxon>Nematoda</taxon>
        <taxon>Chromadorea</taxon>
        <taxon>Rhabditida</taxon>
        <taxon>Spirurina</taxon>
        <taxon>Ascaridomorpha</taxon>
        <taxon>Ascaridoidea</taxon>
        <taxon>Toxocaridae</taxon>
        <taxon>Toxocara</taxon>
    </lineage>
</organism>
<proteinExistence type="predicted"/>
<dbReference type="EMBL" id="JPKZ01003245">
    <property type="protein sequence ID" value="KHN72570.1"/>
    <property type="molecule type" value="Genomic_DNA"/>
</dbReference>
<dbReference type="Proteomes" id="UP000031036">
    <property type="component" value="Unassembled WGS sequence"/>
</dbReference>
<comment type="caution">
    <text evidence="2">The sequence shown here is derived from an EMBL/GenBank/DDBJ whole genome shotgun (WGS) entry which is preliminary data.</text>
</comment>
<gene>
    <name evidence="2" type="ORF">Tcan_11768</name>
</gene>
<reference evidence="2 3" key="1">
    <citation type="submission" date="2014-11" db="EMBL/GenBank/DDBJ databases">
        <title>Genetic blueprint of the zoonotic pathogen Toxocara canis.</title>
        <authorList>
            <person name="Zhu X.-Q."/>
            <person name="Korhonen P.K."/>
            <person name="Cai H."/>
            <person name="Young N.D."/>
            <person name="Nejsum P."/>
            <person name="von Samson-Himmelstjerna G."/>
            <person name="Boag P.R."/>
            <person name="Tan P."/>
            <person name="Li Q."/>
            <person name="Min J."/>
            <person name="Yang Y."/>
            <person name="Wang X."/>
            <person name="Fang X."/>
            <person name="Hall R.S."/>
            <person name="Hofmann A."/>
            <person name="Sternberg P.W."/>
            <person name="Jex A.R."/>
            <person name="Gasser R.B."/>
        </authorList>
    </citation>
    <scope>NUCLEOTIDE SEQUENCE [LARGE SCALE GENOMIC DNA]</scope>
    <source>
        <strain evidence="2">PN_DK_2014</strain>
    </source>
</reference>
<protein>
    <submittedName>
        <fullName evidence="2">Uncharacterized protein</fullName>
    </submittedName>
</protein>
<accession>A0A0B2UUM9</accession>